<dbReference type="EMBL" id="CP029843">
    <property type="protein sequence ID" value="AWV06257.1"/>
    <property type="molecule type" value="Genomic_DNA"/>
</dbReference>
<keyword evidence="5" id="KW-0418">Kinase</keyword>
<dbReference type="InterPro" id="IPR004358">
    <property type="entry name" value="Sig_transdc_His_kin-like_C"/>
</dbReference>
<gene>
    <name evidence="8" type="ORF">C9I47_0534</name>
</gene>
<evidence type="ECO:0000256" key="5">
    <source>
        <dbReference type="ARBA" id="ARBA00022777"/>
    </source>
</evidence>
<reference evidence="8 9" key="1">
    <citation type="submission" date="2018-05" db="EMBL/GenBank/DDBJ databases">
        <title>The complete genome of Lysobacter maris HZ9B, a marine bacterium antagonistic against terrestrial plant pathogens.</title>
        <authorList>
            <person name="Zhang X.-Q."/>
        </authorList>
    </citation>
    <scope>NUCLEOTIDE SEQUENCE [LARGE SCALE GENOMIC DNA]</scope>
    <source>
        <strain evidence="8 9">HZ9B</strain>
    </source>
</reference>
<dbReference type="Gene3D" id="3.30.565.10">
    <property type="entry name" value="Histidine kinase-like ATPase, C-terminal domain"/>
    <property type="match status" value="1"/>
</dbReference>
<evidence type="ECO:0000256" key="1">
    <source>
        <dbReference type="ARBA" id="ARBA00000085"/>
    </source>
</evidence>
<organism evidence="8 9">
    <name type="scientific">Marilutibacter maris</name>
    <dbReference type="NCBI Taxonomy" id="1605891"/>
    <lineage>
        <taxon>Bacteria</taxon>
        <taxon>Pseudomonadati</taxon>
        <taxon>Pseudomonadota</taxon>
        <taxon>Gammaproteobacteria</taxon>
        <taxon>Lysobacterales</taxon>
        <taxon>Lysobacteraceae</taxon>
        <taxon>Marilutibacter</taxon>
    </lineage>
</organism>
<dbReference type="InterPro" id="IPR036890">
    <property type="entry name" value="HATPase_C_sf"/>
</dbReference>
<keyword evidence="6" id="KW-0067">ATP-binding</keyword>
<dbReference type="InterPro" id="IPR003594">
    <property type="entry name" value="HATPase_dom"/>
</dbReference>
<dbReference type="PRINTS" id="PR00344">
    <property type="entry name" value="BCTRLSENSOR"/>
</dbReference>
<dbReference type="InterPro" id="IPR005467">
    <property type="entry name" value="His_kinase_dom"/>
</dbReference>
<dbReference type="Pfam" id="PF02518">
    <property type="entry name" value="HATPase_c"/>
    <property type="match status" value="1"/>
</dbReference>
<dbReference type="PROSITE" id="PS50109">
    <property type="entry name" value="HIS_KIN"/>
    <property type="match status" value="1"/>
</dbReference>
<comment type="catalytic activity">
    <reaction evidence="1">
        <text>ATP + protein L-histidine = ADP + protein N-phospho-L-histidine.</text>
        <dbReference type="EC" id="2.7.13.3"/>
    </reaction>
</comment>
<evidence type="ECO:0000256" key="4">
    <source>
        <dbReference type="ARBA" id="ARBA00022741"/>
    </source>
</evidence>
<dbReference type="AlphaFoldDB" id="A0A2U9T4W9"/>
<dbReference type="PANTHER" id="PTHR44936">
    <property type="entry name" value="SENSOR PROTEIN CREC"/>
    <property type="match status" value="1"/>
</dbReference>
<dbReference type="GO" id="GO:0005524">
    <property type="term" value="F:ATP binding"/>
    <property type="evidence" value="ECO:0007669"/>
    <property type="project" value="UniProtKB-KW"/>
</dbReference>
<dbReference type="Proteomes" id="UP000249447">
    <property type="component" value="Chromosome"/>
</dbReference>
<keyword evidence="4" id="KW-0547">Nucleotide-binding</keyword>
<dbReference type="EC" id="2.7.13.3" evidence="2"/>
<dbReference type="KEGG" id="lmb:C9I47_0534"/>
<keyword evidence="9" id="KW-1185">Reference proteome</keyword>
<evidence type="ECO:0000256" key="6">
    <source>
        <dbReference type="ARBA" id="ARBA00022840"/>
    </source>
</evidence>
<dbReference type="InterPro" id="IPR050980">
    <property type="entry name" value="2C_sensor_his_kinase"/>
</dbReference>
<keyword evidence="3" id="KW-0808">Transferase</keyword>
<name>A0A2U9T4W9_9GAMM</name>
<accession>A0A2U9T4W9</accession>
<dbReference type="PANTHER" id="PTHR44936:SF10">
    <property type="entry name" value="SENSOR PROTEIN RSTB"/>
    <property type="match status" value="1"/>
</dbReference>
<dbReference type="SUPFAM" id="SSF55874">
    <property type="entry name" value="ATPase domain of HSP90 chaperone/DNA topoisomerase II/histidine kinase"/>
    <property type="match status" value="1"/>
</dbReference>
<protein>
    <recommendedName>
        <fullName evidence="2">histidine kinase</fullName>
        <ecNumber evidence="2">2.7.13.3</ecNumber>
    </recommendedName>
</protein>
<dbReference type="SMART" id="SM00387">
    <property type="entry name" value="HATPase_c"/>
    <property type="match status" value="1"/>
</dbReference>
<evidence type="ECO:0000313" key="8">
    <source>
        <dbReference type="EMBL" id="AWV06257.1"/>
    </source>
</evidence>
<feature type="domain" description="Histidine kinase" evidence="7">
    <location>
        <begin position="338"/>
        <end position="546"/>
    </location>
</feature>
<evidence type="ECO:0000259" key="7">
    <source>
        <dbReference type="PROSITE" id="PS50109"/>
    </source>
</evidence>
<evidence type="ECO:0000256" key="2">
    <source>
        <dbReference type="ARBA" id="ARBA00012438"/>
    </source>
</evidence>
<evidence type="ECO:0000256" key="3">
    <source>
        <dbReference type="ARBA" id="ARBA00022679"/>
    </source>
</evidence>
<sequence>MLSQTDLAKLADPFKDSLSSQFLELKYQGDDFIIEGFPSHLLRHADASCDIEYRIKDAKGKPTEPRLTVTTHYSFYGRDETLIHEGAHLRDIVSHSVKGRTQKFKEQNRLPDSDEVVAALRTLGPFSARFHWFNRGRFKQNNAKMWVDSLEGFTRRWSGGLLVYRDGFRVYPYGSSSDDWLDLDRKALAASAYKLNRAQIIGYLRITSEDNPALHDQTNREGFRDTPEKEALRRLLRQAIIADCRTFLEKVDRENKVLDAAGFSEVDTRIASNQQAALDSLRGMRVRVPEESDTINAVMEQLAEVQDAWERAKQALKAHDSEIERYIHLAGVGLMVELIAHELARSTDEALLLLGNKKTAGSAAQLDVLKSQLLTVNRRVRVLDQLSIPGRQRKYVHAIPELVQTMAEFYEAKAARHGISIRVKSEGRSAFKHRVEKGQILQILDNLLSNSVYWLDRRLDRNVKPYIEIAVDSSRRCITVIDNGPGIPETTGERVFDAFYTTKSEDGRGLGLFIARRLAGDNDINLSLVPPAGGVHHGFELHFTGE</sequence>
<evidence type="ECO:0000313" key="9">
    <source>
        <dbReference type="Proteomes" id="UP000249447"/>
    </source>
</evidence>
<proteinExistence type="predicted"/>
<dbReference type="CDD" id="cd00075">
    <property type="entry name" value="HATPase"/>
    <property type="match status" value="1"/>
</dbReference>
<dbReference type="GO" id="GO:0004673">
    <property type="term" value="F:protein histidine kinase activity"/>
    <property type="evidence" value="ECO:0007669"/>
    <property type="project" value="UniProtKB-EC"/>
</dbReference>